<feature type="domain" description="DYW" evidence="4">
    <location>
        <begin position="595"/>
        <end position="687"/>
    </location>
</feature>
<name>A0AAV3P1G2_LITER</name>
<evidence type="ECO:0000313" key="6">
    <source>
        <dbReference type="Proteomes" id="UP001454036"/>
    </source>
</evidence>
<evidence type="ECO:0000256" key="3">
    <source>
        <dbReference type="PROSITE-ProRule" id="PRU00708"/>
    </source>
</evidence>
<dbReference type="GO" id="GO:0009451">
    <property type="term" value="P:RNA modification"/>
    <property type="evidence" value="ECO:0007669"/>
    <property type="project" value="InterPro"/>
</dbReference>
<dbReference type="Pfam" id="PF20431">
    <property type="entry name" value="E_motif"/>
    <property type="match status" value="1"/>
</dbReference>
<feature type="repeat" description="PPR" evidence="3">
    <location>
        <begin position="75"/>
        <end position="109"/>
    </location>
</feature>
<organism evidence="5 6">
    <name type="scientific">Lithospermum erythrorhizon</name>
    <name type="common">Purple gromwell</name>
    <name type="synonym">Lithospermum officinale var. erythrorhizon</name>
    <dbReference type="NCBI Taxonomy" id="34254"/>
    <lineage>
        <taxon>Eukaryota</taxon>
        <taxon>Viridiplantae</taxon>
        <taxon>Streptophyta</taxon>
        <taxon>Embryophyta</taxon>
        <taxon>Tracheophyta</taxon>
        <taxon>Spermatophyta</taxon>
        <taxon>Magnoliopsida</taxon>
        <taxon>eudicotyledons</taxon>
        <taxon>Gunneridae</taxon>
        <taxon>Pentapetalae</taxon>
        <taxon>asterids</taxon>
        <taxon>lamiids</taxon>
        <taxon>Boraginales</taxon>
        <taxon>Boraginaceae</taxon>
        <taxon>Boraginoideae</taxon>
        <taxon>Lithospermeae</taxon>
        <taxon>Lithospermum</taxon>
    </lineage>
</organism>
<evidence type="ECO:0000259" key="4">
    <source>
        <dbReference type="Pfam" id="PF14432"/>
    </source>
</evidence>
<comment type="similarity">
    <text evidence="1">Belongs to the PPR family. PCMP-H subfamily.</text>
</comment>
<dbReference type="PANTHER" id="PTHR47926">
    <property type="entry name" value="PENTATRICOPEPTIDE REPEAT-CONTAINING PROTEIN"/>
    <property type="match status" value="1"/>
</dbReference>
<proteinExistence type="inferred from homology"/>
<sequence>MEFYGLEIDECTCTFAIKACTYLLDYEYGMGVVEKVLDRGTGGNVFLGSSVINFLVKFDHVDEARRLFDGMRRKDVVSWNTMIRGYVKTGCFEEAVKLFLDMRGYGTMPTSVTMLCLIQALEGIGNAVLGKCAHGCVLELGLREDVMVLTALVNMYGKIGDIRSSSSVFDMIERKSLVSWNAIISAYIQNGRVTDSFTLFQRLIYTGLDFDSVTIVSLLQGCSQISDLNMGKILHGVILRRKCFDLNVILMTSLLALYSKCGALELAKYIFAHMKEKNVVTWTALLVGLAQNGHAEDALRLFCRMQVEGVPPNSVTLVSLIHSCAHLGSLRKGKSVHARLLRGGFSLDDISMTALLDMYSKCGKINYAEKIFSYCWISKDVVLWNSMISCYGLHGNGHQAINLLSRMIDEGVKPNETTFLSLLVACSHSGMVEEGIDLFDKMEPVYNIRPLDKHYACCVDILSRAGRLDEAQAFIAKMPFDPQSDVLESMMNGCRFYKNIDIGVKIADKLLALDSVNPGIYIVLSNIYAEVKKWDEVNYVRDLMRNRAVKKTPGYSVIEIGNLDHTFFAGDDSHPEWDKVNQLLKTLRVAAEASGYVADTSCVLRDVDEQKKVSLLWGHSERLAISLGLLHTPPGSVIRIRKNLRVCNDCHNVTKIISKLVQREIVVRDANRFHHFVDGRCSCRDYW</sequence>
<dbReference type="Gene3D" id="1.25.40.10">
    <property type="entry name" value="Tetratricopeptide repeat domain"/>
    <property type="match status" value="4"/>
</dbReference>
<dbReference type="PROSITE" id="PS51375">
    <property type="entry name" value="PPR"/>
    <property type="match status" value="4"/>
</dbReference>
<feature type="repeat" description="PPR" evidence="3">
    <location>
        <begin position="278"/>
        <end position="312"/>
    </location>
</feature>
<dbReference type="Proteomes" id="UP001454036">
    <property type="component" value="Unassembled WGS sequence"/>
</dbReference>
<dbReference type="Pfam" id="PF13041">
    <property type="entry name" value="PPR_2"/>
    <property type="match status" value="3"/>
</dbReference>
<dbReference type="InterPro" id="IPR011990">
    <property type="entry name" value="TPR-like_helical_dom_sf"/>
</dbReference>
<dbReference type="Pfam" id="PF01535">
    <property type="entry name" value="PPR"/>
    <property type="match status" value="3"/>
</dbReference>
<comment type="caution">
    <text evidence="5">The sequence shown here is derived from an EMBL/GenBank/DDBJ whole genome shotgun (WGS) entry which is preliminary data.</text>
</comment>
<keyword evidence="6" id="KW-1185">Reference proteome</keyword>
<dbReference type="InterPro" id="IPR002885">
    <property type="entry name" value="PPR_rpt"/>
</dbReference>
<feature type="repeat" description="PPR" evidence="3">
    <location>
        <begin position="176"/>
        <end position="210"/>
    </location>
</feature>
<dbReference type="AlphaFoldDB" id="A0AAV3P1G2"/>
<dbReference type="NCBIfam" id="TIGR00756">
    <property type="entry name" value="PPR"/>
    <property type="match status" value="4"/>
</dbReference>
<dbReference type="FunFam" id="1.25.40.10:FF:000436">
    <property type="entry name" value="Pentatricopeptide repeat-containing protein At5g39350 family"/>
    <property type="match status" value="1"/>
</dbReference>
<dbReference type="GO" id="GO:0003723">
    <property type="term" value="F:RNA binding"/>
    <property type="evidence" value="ECO:0007669"/>
    <property type="project" value="InterPro"/>
</dbReference>
<dbReference type="FunFam" id="1.25.40.10:FF:000090">
    <property type="entry name" value="Pentatricopeptide repeat-containing protein, chloroplastic"/>
    <property type="match status" value="1"/>
</dbReference>
<dbReference type="FunFam" id="1.25.40.10:FF:000361">
    <property type="entry name" value="Pentatricopeptide repeat-containing protein chloroplastic"/>
    <property type="match status" value="1"/>
</dbReference>
<dbReference type="InterPro" id="IPR032867">
    <property type="entry name" value="DYW_dom"/>
</dbReference>
<dbReference type="Pfam" id="PF14432">
    <property type="entry name" value="DYW_deaminase"/>
    <property type="match status" value="1"/>
</dbReference>
<protein>
    <recommendedName>
        <fullName evidence="4">DYW domain-containing protein</fullName>
    </recommendedName>
</protein>
<evidence type="ECO:0000256" key="2">
    <source>
        <dbReference type="ARBA" id="ARBA00022737"/>
    </source>
</evidence>
<dbReference type="InterPro" id="IPR046960">
    <property type="entry name" value="PPR_At4g14850-like_plant"/>
</dbReference>
<gene>
    <name evidence="5" type="ORF">LIER_04592</name>
</gene>
<feature type="repeat" description="PPR" evidence="3">
    <location>
        <begin position="380"/>
        <end position="414"/>
    </location>
</feature>
<keyword evidence="2" id="KW-0677">Repeat</keyword>
<reference evidence="5 6" key="1">
    <citation type="submission" date="2024-01" db="EMBL/GenBank/DDBJ databases">
        <title>The complete chloroplast genome sequence of Lithospermum erythrorhizon: insights into the phylogenetic relationship among Boraginaceae species and the maternal lineages of purple gromwells.</title>
        <authorList>
            <person name="Okada T."/>
            <person name="Watanabe K."/>
        </authorList>
    </citation>
    <scope>NUCLEOTIDE SEQUENCE [LARGE SCALE GENOMIC DNA]</scope>
</reference>
<dbReference type="GO" id="GO:0008270">
    <property type="term" value="F:zinc ion binding"/>
    <property type="evidence" value="ECO:0007669"/>
    <property type="project" value="InterPro"/>
</dbReference>
<accession>A0AAV3P1G2</accession>
<evidence type="ECO:0000313" key="5">
    <source>
        <dbReference type="EMBL" id="GAA0144050.1"/>
    </source>
</evidence>
<dbReference type="EMBL" id="BAABME010000596">
    <property type="protein sequence ID" value="GAA0144050.1"/>
    <property type="molecule type" value="Genomic_DNA"/>
</dbReference>
<dbReference type="InterPro" id="IPR046848">
    <property type="entry name" value="E_motif"/>
</dbReference>
<evidence type="ECO:0000256" key="1">
    <source>
        <dbReference type="ARBA" id="ARBA00006643"/>
    </source>
</evidence>